<name>A0A1I0XHP6_9CLOT</name>
<dbReference type="Proteomes" id="UP000198619">
    <property type="component" value="Unassembled WGS sequence"/>
</dbReference>
<accession>A0A1I0XHP6</accession>
<protein>
    <recommendedName>
        <fullName evidence="1">Putative Se/S carrier protein-like domain-containing protein</fullName>
    </recommendedName>
</protein>
<dbReference type="RefSeq" id="WP_177199330.1">
    <property type="nucleotide sequence ID" value="NZ_FOKI01000008.1"/>
</dbReference>
<dbReference type="STRING" id="84698.SAMN04488528_1008135"/>
<keyword evidence="3" id="KW-1185">Reference proteome</keyword>
<evidence type="ECO:0000313" key="3">
    <source>
        <dbReference type="Proteomes" id="UP000198619"/>
    </source>
</evidence>
<reference evidence="2 3" key="1">
    <citation type="submission" date="2016-10" db="EMBL/GenBank/DDBJ databases">
        <authorList>
            <person name="de Groot N.N."/>
        </authorList>
    </citation>
    <scope>NUCLEOTIDE SEQUENCE [LARGE SCALE GENOMIC DNA]</scope>
    <source>
        <strain evidence="2 3">DSM 12271</strain>
    </source>
</reference>
<proteinExistence type="predicted"/>
<organism evidence="2 3">
    <name type="scientific">Clostridium frigidicarnis</name>
    <dbReference type="NCBI Taxonomy" id="84698"/>
    <lineage>
        <taxon>Bacteria</taxon>
        <taxon>Bacillati</taxon>
        <taxon>Bacillota</taxon>
        <taxon>Clostridia</taxon>
        <taxon>Eubacteriales</taxon>
        <taxon>Clostridiaceae</taxon>
        <taxon>Clostridium</taxon>
    </lineage>
</organism>
<evidence type="ECO:0000259" key="1">
    <source>
        <dbReference type="Pfam" id="PF11823"/>
    </source>
</evidence>
<dbReference type="Pfam" id="PF11823">
    <property type="entry name" value="Se_S_carrier"/>
    <property type="match status" value="1"/>
</dbReference>
<sequence length="80" mass="9348">MEYIAIFYNHAGAIKFSRIIDENKIKGQLIPAPRKLSSNCNVACKFYINDHDMSSLIFNEVEKIFKIENKNFSLIYEDEL</sequence>
<dbReference type="AlphaFoldDB" id="A0A1I0XHP6"/>
<dbReference type="EMBL" id="FOKI01000008">
    <property type="protein sequence ID" value="SFB00532.1"/>
    <property type="molecule type" value="Genomic_DNA"/>
</dbReference>
<gene>
    <name evidence="2" type="ORF">SAMN04488528_1008135</name>
</gene>
<dbReference type="InterPro" id="IPR021778">
    <property type="entry name" value="Se/S_carrier-like"/>
</dbReference>
<evidence type="ECO:0000313" key="2">
    <source>
        <dbReference type="EMBL" id="SFB00532.1"/>
    </source>
</evidence>
<feature type="domain" description="Putative Se/S carrier protein-like" evidence="1">
    <location>
        <begin position="2"/>
        <end position="53"/>
    </location>
</feature>